<dbReference type="OrthoDB" id="9791837at2"/>
<dbReference type="Proteomes" id="UP000006242">
    <property type="component" value="Unassembled WGS sequence"/>
</dbReference>
<sequence>MAHDTQRLPAENAILEAWHDNAAAWVHAIHQHGIASRRTTDRAIVDTVLDCGPERVLDIGCGEGWLLRALAAEDIACTGIDAVPELIEAAREKCVNPNVELKVCAYEDLADAEFDEPFDMAVCNFSLLGEDSVDDALAGAARAVVPGGLLIIQTLHPLTACGDRPYIDGWRSASGACLGSGFQDDAPWYFRTLGRWLELVNSGDWRLATVEEPLDDNHYLPASLILIAIRQPTDDDPEL</sequence>
<keyword evidence="1 5" id="KW-0489">Methyltransferase</keyword>
<dbReference type="CDD" id="cd02440">
    <property type="entry name" value="AdoMet_MTases"/>
    <property type="match status" value="1"/>
</dbReference>
<keyword evidence="3" id="KW-0949">S-adenosyl-L-methionine</keyword>
<reference evidence="5 6" key="1">
    <citation type="journal article" date="2011" name="J. Bacteriol.">
        <title>Genome sequence of Salinisphaera shabanensis, a gammaproteobacterium from the harsh, variable environment of the brine-seawater interface of the Shaban Deep in the Red Sea.</title>
        <authorList>
            <person name="Antunes A."/>
            <person name="Alam I."/>
            <person name="Bajic V.B."/>
            <person name="Stingl U."/>
        </authorList>
    </citation>
    <scope>NUCLEOTIDE SEQUENCE [LARGE SCALE GENOMIC DNA]</scope>
    <source>
        <strain evidence="5 6">E1L3A</strain>
    </source>
</reference>
<evidence type="ECO:0000259" key="4">
    <source>
        <dbReference type="Pfam" id="PF13649"/>
    </source>
</evidence>
<dbReference type="RefSeq" id="WP_006914160.1">
    <property type="nucleotide sequence ID" value="NZ_AFNV02000003.1"/>
</dbReference>
<dbReference type="GO" id="GO:0032259">
    <property type="term" value="P:methylation"/>
    <property type="evidence" value="ECO:0007669"/>
    <property type="project" value="UniProtKB-KW"/>
</dbReference>
<dbReference type="Gene3D" id="3.40.50.150">
    <property type="entry name" value="Vaccinia Virus protein VP39"/>
    <property type="match status" value="1"/>
</dbReference>
<evidence type="ECO:0000313" key="5">
    <source>
        <dbReference type="EMBL" id="ERJ20440.1"/>
    </source>
</evidence>
<dbReference type="SUPFAM" id="SSF53335">
    <property type="entry name" value="S-adenosyl-L-methionine-dependent methyltransferases"/>
    <property type="match status" value="1"/>
</dbReference>
<evidence type="ECO:0000313" key="6">
    <source>
        <dbReference type="Proteomes" id="UP000006242"/>
    </source>
</evidence>
<dbReference type="GO" id="GO:0008168">
    <property type="term" value="F:methyltransferase activity"/>
    <property type="evidence" value="ECO:0007669"/>
    <property type="project" value="UniProtKB-KW"/>
</dbReference>
<dbReference type="PANTHER" id="PTHR43464:SF19">
    <property type="entry name" value="UBIQUINONE BIOSYNTHESIS O-METHYLTRANSFERASE, MITOCHONDRIAL"/>
    <property type="match status" value="1"/>
</dbReference>
<proteinExistence type="predicted"/>
<name>U2ERT4_9GAMM</name>
<protein>
    <submittedName>
        <fullName evidence="5">3-demethylubiquinone-9 3-methyltransferase protein</fullName>
        <ecNumber evidence="5">2.1.1.-</ecNumber>
    </submittedName>
</protein>
<accession>U2ERT4</accession>
<dbReference type="InterPro" id="IPR041698">
    <property type="entry name" value="Methyltransf_25"/>
</dbReference>
<comment type="caution">
    <text evidence="5">The sequence shown here is derived from an EMBL/GenBank/DDBJ whole genome shotgun (WGS) entry which is preliminary data.</text>
</comment>
<dbReference type="EC" id="2.1.1.-" evidence="5"/>
<dbReference type="InterPro" id="IPR029063">
    <property type="entry name" value="SAM-dependent_MTases_sf"/>
</dbReference>
<evidence type="ECO:0000256" key="3">
    <source>
        <dbReference type="ARBA" id="ARBA00022691"/>
    </source>
</evidence>
<dbReference type="eggNOG" id="COG0500">
    <property type="taxonomic scope" value="Bacteria"/>
</dbReference>
<gene>
    <name evidence="5" type="primary">ubiG</name>
    <name evidence="5" type="ORF">SSPSH_000550</name>
</gene>
<feature type="domain" description="Methyltransferase" evidence="4">
    <location>
        <begin position="56"/>
        <end position="148"/>
    </location>
</feature>
<dbReference type="EMBL" id="AFNV02000003">
    <property type="protein sequence ID" value="ERJ20440.1"/>
    <property type="molecule type" value="Genomic_DNA"/>
</dbReference>
<keyword evidence="6" id="KW-1185">Reference proteome</keyword>
<reference evidence="5 6" key="2">
    <citation type="journal article" date="2013" name="PLoS ONE">
        <title>INDIGO - INtegrated Data Warehouse of MIcrobial GenOmes with Examples from the Red Sea Extremophiles.</title>
        <authorList>
            <person name="Alam I."/>
            <person name="Antunes A."/>
            <person name="Kamau A.A."/>
            <person name="Ba Alawi W."/>
            <person name="Kalkatawi M."/>
            <person name="Stingl U."/>
            <person name="Bajic V.B."/>
        </authorList>
    </citation>
    <scope>NUCLEOTIDE SEQUENCE [LARGE SCALE GENOMIC DNA]</scope>
    <source>
        <strain evidence="5 6">E1L3A</strain>
    </source>
</reference>
<dbReference type="Pfam" id="PF13649">
    <property type="entry name" value="Methyltransf_25"/>
    <property type="match status" value="1"/>
</dbReference>
<dbReference type="STRING" id="1033802.SSPSH_000550"/>
<organism evidence="5 6">
    <name type="scientific">Salinisphaera shabanensis E1L3A</name>
    <dbReference type="NCBI Taxonomy" id="1033802"/>
    <lineage>
        <taxon>Bacteria</taxon>
        <taxon>Pseudomonadati</taxon>
        <taxon>Pseudomonadota</taxon>
        <taxon>Gammaproteobacteria</taxon>
        <taxon>Salinisphaerales</taxon>
        <taxon>Salinisphaeraceae</taxon>
        <taxon>Salinisphaera</taxon>
    </lineage>
</organism>
<evidence type="ECO:0000256" key="2">
    <source>
        <dbReference type="ARBA" id="ARBA00022679"/>
    </source>
</evidence>
<keyword evidence="2 5" id="KW-0808">Transferase</keyword>
<dbReference type="AlphaFoldDB" id="U2ERT4"/>
<evidence type="ECO:0000256" key="1">
    <source>
        <dbReference type="ARBA" id="ARBA00022603"/>
    </source>
</evidence>
<dbReference type="PANTHER" id="PTHR43464">
    <property type="entry name" value="METHYLTRANSFERASE"/>
    <property type="match status" value="1"/>
</dbReference>